<sequence length="53" mass="5672">LSGALLSPGISLLKAATSPPPTLEKQQNSSSSQQHLHTHHKPYTAFHNLPSSE</sequence>
<evidence type="ECO:0000256" key="1">
    <source>
        <dbReference type="SAM" id="MobiDB-lite"/>
    </source>
</evidence>
<evidence type="ECO:0000313" key="3">
    <source>
        <dbReference type="Proteomes" id="UP001529510"/>
    </source>
</evidence>
<organism evidence="2 3">
    <name type="scientific">Cirrhinus mrigala</name>
    <name type="common">Mrigala</name>
    <dbReference type="NCBI Taxonomy" id="683832"/>
    <lineage>
        <taxon>Eukaryota</taxon>
        <taxon>Metazoa</taxon>
        <taxon>Chordata</taxon>
        <taxon>Craniata</taxon>
        <taxon>Vertebrata</taxon>
        <taxon>Euteleostomi</taxon>
        <taxon>Actinopterygii</taxon>
        <taxon>Neopterygii</taxon>
        <taxon>Teleostei</taxon>
        <taxon>Ostariophysi</taxon>
        <taxon>Cypriniformes</taxon>
        <taxon>Cyprinidae</taxon>
        <taxon>Labeoninae</taxon>
        <taxon>Labeonini</taxon>
        <taxon>Cirrhinus</taxon>
    </lineage>
</organism>
<keyword evidence="3" id="KW-1185">Reference proteome</keyword>
<proteinExistence type="predicted"/>
<protein>
    <submittedName>
        <fullName evidence="2">Uncharacterized protein</fullName>
    </submittedName>
</protein>
<feature type="non-terminal residue" evidence="2">
    <location>
        <position position="1"/>
    </location>
</feature>
<comment type="caution">
    <text evidence="2">The sequence shown here is derived from an EMBL/GenBank/DDBJ whole genome shotgun (WGS) entry which is preliminary data.</text>
</comment>
<feature type="non-terminal residue" evidence="2">
    <location>
        <position position="53"/>
    </location>
</feature>
<gene>
    <name evidence="2" type="ORF">M9458_018564</name>
</gene>
<name>A0ABD0QL05_CIRMR</name>
<dbReference type="EMBL" id="JAMKFB020000008">
    <property type="protein sequence ID" value="KAL0186894.1"/>
    <property type="molecule type" value="Genomic_DNA"/>
</dbReference>
<accession>A0ABD0QL05</accession>
<evidence type="ECO:0000313" key="2">
    <source>
        <dbReference type="EMBL" id="KAL0186894.1"/>
    </source>
</evidence>
<feature type="compositionally biased region" description="Low complexity" evidence="1">
    <location>
        <begin position="26"/>
        <end position="35"/>
    </location>
</feature>
<dbReference type="Proteomes" id="UP001529510">
    <property type="component" value="Unassembled WGS sequence"/>
</dbReference>
<reference evidence="2 3" key="1">
    <citation type="submission" date="2024-05" db="EMBL/GenBank/DDBJ databases">
        <title>Genome sequencing and assembly of Indian major carp, Cirrhinus mrigala (Hamilton, 1822).</title>
        <authorList>
            <person name="Mohindra V."/>
            <person name="Chowdhury L.M."/>
            <person name="Lal K."/>
            <person name="Jena J.K."/>
        </authorList>
    </citation>
    <scope>NUCLEOTIDE SEQUENCE [LARGE SCALE GENOMIC DNA]</scope>
    <source>
        <strain evidence="2">CM1030</strain>
        <tissue evidence="2">Blood</tissue>
    </source>
</reference>
<feature type="region of interest" description="Disordered" evidence="1">
    <location>
        <begin position="1"/>
        <end position="53"/>
    </location>
</feature>
<dbReference type="AlphaFoldDB" id="A0ABD0QL05"/>